<dbReference type="PROSITE" id="PS51352">
    <property type="entry name" value="THIOREDOXIN_2"/>
    <property type="match status" value="2"/>
</dbReference>
<dbReference type="SUPFAM" id="SSF52833">
    <property type="entry name" value="Thioredoxin-like"/>
    <property type="match status" value="4"/>
</dbReference>
<dbReference type="CDD" id="cd02981">
    <property type="entry name" value="PDI_b_family"/>
    <property type="match status" value="1"/>
</dbReference>
<dbReference type="GO" id="GO:0034976">
    <property type="term" value="P:response to endoplasmic reticulum stress"/>
    <property type="evidence" value="ECO:0007669"/>
    <property type="project" value="TreeGrafter"/>
</dbReference>
<evidence type="ECO:0000313" key="3">
    <source>
        <dbReference type="EMBL" id="CCO15769.1"/>
    </source>
</evidence>
<reference evidence="3 4" key="1">
    <citation type="submission" date="2011-10" db="EMBL/GenBank/DDBJ databases">
        <authorList>
            <person name="Genoscope - CEA"/>
        </authorList>
    </citation>
    <scope>NUCLEOTIDE SEQUENCE [LARGE SCALE GENOMIC DNA]</scope>
    <source>
        <strain evidence="3 4">RCC 1105</strain>
    </source>
</reference>
<evidence type="ECO:0000259" key="2">
    <source>
        <dbReference type="PROSITE" id="PS51352"/>
    </source>
</evidence>
<dbReference type="AlphaFoldDB" id="K8ECS1"/>
<feature type="domain" description="Thioredoxin" evidence="2">
    <location>
        <begin position="36"/>
        <end position="188"/>
    </location>
</feature>
<comment type="similarity">
    <text evidence="1">Belongs to the protein disulfide isomerase family.</text>
</comment>
<dbReference type="GeneID" id="19016873"/>
<dbReference type="GO" id="GO:0005783">
    <property type="term" value="C:endoplasmic reticulum"/>
    <property type="evidence" value="ECO:0007669"/>
    <property type="project" value="TreeGrafter"/>
</dbReference>
<gene>
    <name evidence="3" type="ORF">Bathy03g03360</name>
</gene>
<dbReference type="Pfam" id="PF00085">
    <property type="entry name" value="Thioredoxin"/>
    <property type="match status" value="2"/>
</dbReference>
<evidence type="ECO:0000256" key="1">
    <source>
        <dbReference type="ARBA" id="ARBA00006347"/>
    </source>
</evidence>
<dbReference type="PANTHER" id="PTHR18929">
    <property type="entry name" value="PROTEIN DISULFIDE ISOMERASE"/>
    <property type="match status" value="1"/>
</dbReference>
<dbReference type="STRING" id="41875.K8ECS1"/>
<dbReference type="KEGG" id="bpg:Bathy03g03360"/>
<dbReference type="CDD" id="cd02961">
    <property type="entry name" value="PDI_a_family"/>
    <property type="match status" value="1"/>
</dbReference>
<feature type="domain" description="Thioredoxin" evidence="2">
    <location>
        <begin position="440"/>
        <end position="559"/>
    </location>
</feature>
<dbReference type="OrthoDB" id="494975at2759"/>
<protein>
    <submittedName>
        <fullName evidence="3">Unnamed protein product</fullName>
    </submittedName>
</protein>
<dbReference type="Pfam" id="PF13848">
    <property type="entry name" value="Thioredoxin_6"/>
    <property type="match status" value="1"/>
</dbReference>
<dbReference type="CDD" id="cd02995">
    <property type="entry name" value="PDI_a_PDI_a'_C"/>
    <property type="match status" value="1"/>
</dbReference>
<organism evidence="3 4">
    <name type="scientific">Bathycoccus prasinos</name>
    <dbReference type="NCBI Taxonomy" id="41875"/>
    <lineage>
        <taxon>Eukaryota</taxon>
        <taxon>Viridiplantae</taxon>
        <taxon>Chlorophyta</taxon>
        <taxon>Mamiellophyceae</taxon>
        <taxon>Mamiellales</taxon>
        <taxon>Bathycoccaceae</taxon>
        <taxon>Bathycoccus</taxon>
    </lineage>
</organism>
<dbReference type="GO" id="GO:0003756">
    <property type="term" value="F:protein disulfide isomerase activity"/>
    <property type="evidence" value="ECO:0007669"/>
    <property type="project" value="TreeGrafter"/>
</dbReference>
<dbReference type="RefSeq" id="XP_007514332.1">
    <property type="nucleotide sequence ID" value="XM_007514270.1"/>
</dbReference>
<dbReference type="InterPro" id="IPR036249">
    <property type="entry name" value="Thioredoxin-like_sf"/>
</dbReference>
<accession>K8ECS1</accession>
<keyword evidence="4" id="KW-1185">Reference proteome</keyword>
<dbReference type="EMBL" id="FO082276">
    <property type="protein sequence ID" value="CCO15769.1"/>
    <property type="molecule type" value="Genomic_DNA"/>
</dbReference>
<dbReference type="eggNOG" id="KOG0190">
    <property type="taxonomic scope" value="Eukaryota"/>
</dbReference>
<dbReference type="InterPro" id="IPR013766">
    <property type="entry name" value="Thioredoxin_domain"/>
</dbReference>
<evidence type="ECO:0000313" key="4">
    <source>
        <dbReference type="Proteomes" id="UP000198341"/>
    </source>
</evidence>
<sequence>MRSSFSLLTLFLFATTTFFTTTFCVLLVNVAAPIGFSNAATIRDENADDTNENKGQRKRGINVNEDPNVYQYKRGTEEHVEVLTNENFKKFTTSGEHVLVTFYAPWDGHSKSFLKQFHELGTSHTISSDSRLKFGKVDATVEKELAKEYEVETYPQIILFRHGQPKEYKGSLAANGEGLRKWLRRNTHHKPAAWLEGVDDVHVFTLGRPVCIVGFFDDTGHLDNFHAAAYDFHLDFGETSSKIATEKYKTQRPGIIMFRNFAEPAHFQGNVNSLEEIKQFIATNMVPKVVDYAKKDQMERVFEGPIAANVFLFRQQNDEEADKLEAEFAKAADQLYGRVHFISAGFDEQTLYSFFAIRARDTPTVRLYAHDLKYAYKGSLKPDEGKKEVMKTIKDHDGNDIPNPKYDEEMASQTSKVFEDLIKFVDAYEKGKLVPILKSEKPPKSAPSANEATVVVGRTFDEIVTQSNKHVMLFFYAPWCQTSKALMPLWDKLAEMYREYDEVTIAKMDATKNEAKGIHVKSYPTIYFYKSGDKPRHEEFDEKKKDLASFIRFIGERTKLDPTRPPIHDEF</sequence>
<proteinExistence type="inferred from homology"/>
<name>K8ECS1_9CHLO</name>
<dbReference type="GO" id="GO:0006457">
    <property type="term" value="P:protein folding"/>
    <property type="evidence" value="ECO:0007669"/>
    <property type="project" value="TreeGrafter"/>
</dbReference>
<dbReference type="Proteomes" id="UP000198341">
    <property type="component" value="Chromosome 3"/>
</dbReference>
<dbReference type="Gene3D" id="3.40.30.10">
    <property type="entry name" value="Glutaredoxin"/>
    <property type="match status" value="4"/>
</dbReference>